<accession>A0A1E7YQW2</accession>
<comment type="caution">
    <text evidence="1">The sequence shown here is derived from an EMBL/GenBank/DDBJ whole genome shotgun (WGS) entry which is preliminary data.</text>
</comment>
<proteinExistence type="predicted"/>
<sequence length="111" mass="13004">MHKRFCEDYGLTPPACARPSKTLCDVDPRDLRTKRRFPKYRAVELLSRGVRNGLFSEDMDNGFPRRIWAVDEEGIVYEARLDDSSRGTYHGYPLPSYQRELIAHITELWRA</sequence>
<name>A0A1E7YQW2_9PROT</name>
<dbReference type="AlphaFoldDB" id="A0A1E7YQW2"/>
<dbReference type="Proteomes" id="UP000175616">
    <property type="component" value="Unassembled WGS sequence"/>
</dbReference>
<gene>
    <name evidence="1" type="ORF">BAE27_02075</name>
</gene>
<dbReference type="EMBL" id="LZYE01000035">
    <property type="protein sequence ID" value="OFC38476.1"/>
    <property type="molecule type" value="Genomic_DNA"/>
</dbReference>
<organism evidence="1 2">
    <name type="scientific">Acidithiobacillus caldus</name>
    <dbReference type="NCBI Taxonomy" id="33059"/>
    <lineage>
        <taxon>Bacteria</taxon>
        <taxon>Pseudomonadati</taxon>
        <taxon>Pseudomonadota</taxon>
        <taxon>Acidithiobacillia</taxon>
        <taxon>Acidithiobacillales</taxon>
        <taxon>Acidithiobacillaceae</taxon>
        <taxon>Acidithiobacillus</taxon>
    </lineage>
</organism>
<evidence type="ECO:0000313" key="1">
    <source>
        <dbReference type="EMBL" id="OFC38476.1"/>
    </source>
</evidence>
<reference evidence="1 2" key="1">
    <citation type="submission" date="2016-06" db="EMBL/GenBank/DDBJ databases">
        <title>Gene turnover analysis identifies the evolutionary adaptation of the extremophile Acidithiobacillus caldus.</title>
        <authorList>
            <person name="Zhang X."/>
        </authorList>
    </citation>
    <scope>NUCLEOTIDE SEQUENCE [LARGE SCALE GENOMIC DNA]</scope>
    <source>
        <strain evidence="1 2">DX</strain>
    </source>
</reference>
<evidence type="ECO:0000313" key="2">
    <source>
        <dbReference type="Proteomes" id="UP000175616"/>
    </source>
</evidence>
<protein>
    <submittedName>
        <fullName evidence="1">Uncharacterized protein</fullName>
    </submittedName>
</protein>